<organism evidence="1 2">
    <name type="scientific">Candidatus Magasanikbacteria bacterium GW2011_GWA2_56_11</name>
    <dbReference type="NCBI Taxonomy" id="1619044"/>
    <lineage>
        <taxon>Bacteria</taxon>
        <taxon>Candidatus Magasanikiibacteriota</taxon>
    </lineage>
</organism>
<comment type="caution">
    <text evidence="1">The sequence shown here is derived from an EMBL/GenBank/DDBJ whole genome shotgun (WGS) entry which is preliminary data.</text>
</comment>
<evidence type="ECO:0000313" key="2">
    <source>
        <dbReference type="Proteomes" id="UP000033870"/>
    </source>
</evidence>
<dbReference type="Proteomes" id="UP000033870">
    <property type="component" value="Unassembled WGS sequence"/>
</dbReference>
<name>A0A0G1YGH8_9BACT</name>
<evidence type="ECO:0000313" key="1">
    <source>
        <dbReference type="EMBL" id="KKW42331.1"/>
    </source>
</evidence>
<dbReference type="AlphaFoldDB" id="A0A0G1YGH8"/>
<sequence>MQYHFEVHDYPGSLGPSLSIGFDPENAVLSGAIMDVGGGEDLLKFINQVVSANEQKNEYWTNGYTVQAGEENGRKNIKIYFRLADGYEPCNIEPELFKKLLESWQREKEKFGQDPEAYKKELKWRGGKKETA</sequence>
<protein>
    <submittedName>
        <fullName evidence="1">Uncharacterized protein</fullName>
    </submittedName>
</protein>
<dbReference type="STRING" id="1619044.UY92_C0008G0027"/>
<gene>
    <name evidence="1" type="ORF">UY92_C0008G0027</name>
</gene>
<reference evidence="1 2" key="1">
    <citation type="journal article" date="2015" name="Nature">
        <title>rRNA introns, odd ribosomes, and small enigmatic genomes across a large radiation of phyla.</title>
        <authorList>
            <person name="Brown C.T."/>
            <person name="Hug L.A."/>
            <person name="Thomas B.C."/>
            <person name="Sharon I."/>
            <person name="Castelle C.J."/>
            <person name="Singh A."/>
            <person name="Wilkins M.J."/>
            <person name="Williams K.H."/>
            <person name="Banfield J.F."/>
        </authorList>
    </citation>
    <scope>NUCLEOTIDE SEQUENCE [LARGE SCALE GENOMIC DNA]</scope>
</reference>
<dbReference type="EMBL" id="LCRX01000008">
    <property type="protein sequence ID" value="KKW42331.1"/>
    <property type="molecule type" value="Genomic_DNA"/>
</dbReference>
<accession>A0A0G1YGH8</accession>
<proteinExistence type="predicted"/>